<evidence type="ECO:0000259" key="7">
    <source>
        <dbReference type="Pfam" id="PF02837"/>
    </source>
</evidence>
<evidence type="ECO:0000256" key="5">
    <source>
        <dbReference type="ARBA" id="ARBA00023295"/>
    </source>
</evidence>
<keyword evidence="9" id="KW-1185">Reference proteome</keyword>
<evidence type="ECO:0000256" key="6">
    <source>
        <dbReference type="SAM" id="SignalP"/>
    </source>
</evidence>
<organism evidence="8 9">
    <name type="scientific">Hymenobacter volaticus</name>
    <dbReference type="NCBI Taxonomy" id="2932254"/>
    <lineage>
        <taxon>Bacteria</taxon>
        <taxon>Pseudomonadati</taxon>
        <taxon>Bacteroidota</taxon>
        <taxon>Cytophagia</taxon>
        <taxon>Cytophagales</taxon>
        <taxon>Hymenobacteraceae</taxon>
        <taxon>Hymenobacter</taxon>
    </lineage>
</organism>
<protein>
    <recommendedName>
        <fullName evidence="3">beta-galactosidase</fullName>
        <ecNumber evidence="3">3.2.1.23</ecNumber>
    </recommendedName>
</protein>
<keyword evidence="6" id="KW-0732">Signal</keyword>
<name>A0ABY4GAP6_9BACT</name>
<dbReference type="Pfam" id="PF02837">
    <property type="entry name" value="Glyco_hydro_2_N"/>
    <property type="match status" value="1"/>
</dbReference>
<reference evidence="8" key="1">
    <citation type="submission" date="2022-04" db="EMBL/GenBank/DDBJ databases">
        <title>Hymenobacter sp. isolated from the air.</title>
        <authorList>
            <person name="Won M."/>
            <person name="Lee C.-M."/>
            <person name="Woen H.-Y."/>
            <person name="Kwon S.-W."/>
        </authorList>
    </citation>
    <scope>NUCLEOTIDE SEQUENCE</scope>
    <source>
        <strain evidence="8">5420S-77</strain>
    </source>
</reference>
<evidence type="ECO:0000313" key="9">
    <source>
        <dbReference type="Proteomes" id="UP000830401"/>
    </source>
</evidence>
<proteinExistence type="inferred from homology"/>
<dbReference type="Proteomes" id="UP000830401">
    <property type="component" value="Chromosome"/>
</dbReference>
<dbReference type="EC" id="3.2.1.23" evidence="3"/>
<keyword evidence="4" id="KW-0378">Hydrolase</keyword>
<dbReference type="SUPFAM" id="SSF49785">
    <property type="entry name" value="Galactose-binding domain-like"/>
    <property type="match status" value="1"/>
</dbReference>
<evidence type="ECO:0000256" key="2">
    <source>
        <dbReference type="ARBA" id="ARBA00007401"/>
    </source>
</evidence>
<dbReference type="PANTHER" id="PTHR46323:SF2">
    <property type="entry name" value="BETA-GALACTOSIDASE"/>
    <property type="match status" value="1"/>
</dbReference>
<dbReference type="InterPro" id="IPR050347">
    <property type="entry name" value="Bact_Beta-galactosidase"/>
</dbReference>
<keyword evidence="5" id="KW-0326">Glycosidase</keyword>
<evidence type="ECO:0000256" key="3">
    <source>
        <dbReference type="ARBA" id="ARBA00012756"/>
    </source>
</evidence>
<accession>A0ABY4GAP6</accession>
<feature type="signal peptide" evidence="6">
    <location>
        <begin position="1"/>
        <end position="25"/>
    </location>
</feature>
<evidence type="ECO:0000256" key="4">
    <source>
        <dbReference type="ARBA" id="ARBA00022801"/>
    </source>
</evidence>
<comment type="catalytic activity">
    <reaction evidence="1">
        <text>Hydrolysis of terminal non-reducing beta-D-galactose residues in beta-D-galactosides.</text>
        <dbReference type="EC" id="3.2.1.23"/>
    </reaction>
</comment>
<feature type="chain" id="PRO_5045542937" description="beta-galactosidase" evidence="6">
    <location>
        <begin position="26"/>
        <end position="165"/>
    </location>
</feature>
<sequence>MSTTSTASKFVALLLLLLPFTQLHAQGTETMFLSGTDKDHTKKWKFYCTAGRNSGKWTTIAVPSNWELQGFGKYNYGHDKDTARGKEKGLYKYQFNVPATWKGKTVNIVFDGSMTDTEVKINGQSAGRCTKARTTASNTTSPSCCNTAKPTCSKPPYPSIPPTNR</sequence>
<dbReference type="Gene3D" id="2.60.120.260">
    <property type="entry name" value="Galactose-binding domain-like"/>
    <property type="match status" value="1"/>
</dbReference>
<comment type="similarity">
    <text evidence="2">Belongs to the glycosyl hydrolase 2 family.</text>
</comment>
<dbReference type="InterPro" id="IPR006104">
    <property type="entry name" value="Glyco_hydro_2_N"/>
</dbReference>
<dbReference type="PANTHER" id="PTHR46323">
    <property type="entry name" value="BETA-GALACTOSIDASE"/>
    <property type="match status" value="1"/>
</dbReference>
<evidence type="ECO:0000313" key="8">
    <source>
        <dbReference type="EMBL" id="UOQ67971.1"/>
    </source>
</evidence>
<dbReference type="EMBL" id="CP095061">
    <property type="protein sequence ID" value="UOQ67971.1"/>
    <property type="molecule type" value="Genomic_DNA"/>
</dbReference>
<feature type="domain" description="Glycosyl hydrolases family 2 sugar binding" evidence="7">
    <location>
        <begin position="58"/>
        <end position="136"/>
    </location>
</feature>
<dbReference type="InterPro" id="IPR008979">
    <property type="entry name" value="Galactose-bd-like_sf"/>
</dbReference>
<dbReference type="RefSeq" id="WP_245124364.1">
    <property type="nucleotide sequence ID" value="NZ_CP095061.1"/>
</dbReference>
<evidence type="ECO:0000256" key="1">
    <source>
        <dbReference type="ARBA" id="ARBA00001412"/>
    </source>
</evidence>
<gene>
    <name evidence="8" type="ORF">MUN86_08990</name>
</gene>